<dbReference type="Proteomes" id="UP001321748">
    <property type="component" value="Chromosome"/>
</dbReference>
<feature type="transmembrane region" description="Helical" evidence="1">
    <location>
        <begin position="22"/>
        <end position="46"/>
    </location>
</feature>
<feature type="transmembrane region" description="Helical" evidence="1">
    <location>
        <begin position="264"/>
        <end position="281"/>
    </location>
</feature>
<keyword evidence="1" id="KW-0812">Transmembrane</keyword>
<feature type="transmembrane region" description="Helical" evidence="1">
    <location>
        <begin position="340"/>
        <end position="366"/>
    </location>
</feature>
<proteinExistence type="predicted"/>
<evidence type="ECO:0000256" key="1">
    <source>
        <dbReference type="SAM" id="Phobius"/>
    </source>
</evidence>
<keyword evidence="1" id="KW-0472">Membrane</keyword>
<evidence type="ECO:0000313" key="3">
    <source>
        <dbReference type="Proteomes" id="UP001321748"/>
    </source>
</evidence>
<evidence type="ECO:0000313" key="2">
    <source>
        <dbReference type="EMBL" id="BDR54099.1"/>
    </source>
</evidence>
<feature type="transmembrane region" description="Helical" evidence="1">
    <location>
        <begin position="301"/>
        <end position="328"/>
    </location>
</feature>
<name>A0ABM8BB76_9BIFI</name>
<reference evidence="2 3" key="1">
    <citation type="journal article" date="2023" name="Microbiol. Spectr.">
        <title>Symbiosis of Carpenter Bees with Uncharacterized Lactic Acid Bacteria Showing NAD Auxotrophy.</title>
        <authorList>
            <person name="Kawasaki S."/>
            <person name="Ozawa K."/>
            <person name="Mori T."/>
            <person name="Yamamoto A."/>
            <person name="Ito M."/>
            <person name="Ohkuma M."/>
            <person name="Sakamoto M."/>
            <person name="Matsutani M."/>
        </authorList>
    </citation>
    <scope>NUCLEOTIDE SEQUENCE [LARGE SCALE GENOMIC DNA]</scope>
    <source>
        <strain evidence="2 3">KimH</strain>
    </source>
</reference>
<gene>
    <name evidence="2" type="ORF">KIMH_02100</name>
</gene>
<dbReference type="RefSeq" id="WP_317643119.1">
    <property type="nucleotide sequence ID" value="NZ_AP026800.1"/>
</dbReference>
<protein>
    <recommendedName>
        <fullName evidence="4">ABC transporter permease</fullName>
    </recommendedName>
</protein>
<keyword evidence="1" id="KW-1133">Transmembrane helix</keyword>
<keyword evidence="3" id="KW-1185">Reference proteome</keyword>
<organism evidence="2 3">
    <name type="scientific">Bombiscardovia apis</name>
    <dbReference type="NCBI Taxonomy" id="2932182"/>
    <lineage>
        <taxon>Bacteria</taxon>
        <taxon>Bacillati</taxon>
        <taxon>Actinomycetota</taxon>
        <taxon>Actinomycetes</taxon>
        <taxon>Bifidobacteriales</taxon>
        <taxon>Bifidobacteriaceae</taxon>
        <taxon>Bombiscardovia</taxon>
    </lineage>
</organism>
<evidence type="ECO:0008006" key="4">
    <source>
        <dbReference type="Google" id="ProtNLM"/>
    </source>
</evidence>
<accession>A0ABM8BB76</accession>
<sequence>MKVHTILSEAWRDIASGTNRTILWLLTLSFVSMGILGLDLGTIVALQNQSKMWTTSGAAINLVQSEGQISSTSCIALHQTTTAFASKQSAQPQHPAIASDRPIGSSGALKAGPLITLSAMPAAPLESFNVTPSLAVVLRLTPSVDNKTGVWISSQLAETLQVRAGDILATDSGPMHVAAVFSWPQDSRDQRIAYAILNPSTSQEPFDECWATVAPSNTAASDLLTATAISTPGTMNPLQIKQVNNSLGSSFDGWEQYRKRASKYLTVALPFTALLLGFISVRTRRVEIADDLHCGIKKGSIWAIFALETWAWSLAALVSCAAVLLLVVRSATSHNEALQLLAVETPMLVAALILAQVGLALALLPIKANQLFTYFKERR</sequence>
<dbReference type="EMBL" id="AP026800">
    <property type="protein sequence ID" value="BDR54099.1"/>
    <property type="molecule type" value="Genomic_DNA"/>
</dbReference>